<name>A0A0L0QMD0_VIRPA</name>
<comment type="caution">
    <text evidence="2">The sequence shown here is derived from an EMBL/GenBank/DDBJ whole genome shotgun (WGS) entry which is preliminary data.</text>
</comment>
<reference evidence="3" key="1">
    <citation type="submission" date="2015-07" db="EMBL/GenBank/DDBJ databases">
        <title>Fjat-10053 dsm26.</title>
        <authorList>
            <person name="Liu B."/>
            <person name="Wang J."/>
            <person name="Zhu Y."/>
            <person name="Liu G."/>
            <person name="Chen Q."/>
            <person name="Chen Z."/>
            <person name="Lan J."/>
            <person name="Che J."/>
            <person name="Ge C."/>
            <person name="Shi H."/>
            <person name="Pan Z."/>
            <person name="Liu X."/>
        </authorList>
    </citation>
    <scope>NUCLEOTIDE SEQUENCE [LARGE SCALE GENOMIC DNA]</scope>
    <source>
        <strain evidence="3">DSM 26</strain>
    </source>
</reference>
<sequence>MLEAGRILQQMNEAINEKSSIIKDMDAVYQFNFKNSDSATYQLVIREENSFVIEGIAEKADCTLHMKTEHFTYLATGKLSGTKAFLSGKLKVEGDMRLAIRLQDLISLYNKQ</sequence>
<proteinExistence type="predicted"/>
<evidence type="ECO:0000259" key="1">
    <source>
        <dbReference type="Pfam" id="PF02036"/>
    </source>
</evidence>
<dbReference type="Pfam" id="PF02036">
    <property type="entry name" value="SCP2"/>
    <property type="match status" value="1"/>
</dbReference>
<feature type="domain" description="SCP2" evidence="1">
    <location>
        <begin position="9"/>
        <end position="106"/>
    </location>
</feature>
<dbReference type="EMBL" id="LGTO01000007">
    <property type="protein sequence ID" value="KNE19757.1"/>
    <property type="molecule type" value="Genomic_DNA"/>
</dbReference>
<organism evidence="2 3">
    <name type="scientific">Virgibacillus pantothenticus</name>
    <dbReference type="NCBI Taxonomy" id="1473"/>
    <lineage>
        <taxon>Bacteria</taxon>
        <taxon>Bacillati</taxon>
        <taxon>Bacillota</taxon>
        <taxon>Bacilli</taxon>
        <taxon>Bacillales</taxon>
        <taxon>Bacillaceae</taxon>
        <taxon>Virgibacillus</taxon>
    </lineage>
</organism>
<dbReference type="PANTHER" id="PTHR10094:SF25">
    <property type="entry name" value="SCP2 STEROL-BINDING DOMAIN-CONTAINING PROTEIN 1"/>
    <property type="match status" value="1"/>
</dbReference>
<dbReference type="InterPro" id="IPR036527">
    <property type="entry name" value="SCP2_sterol-bd_dom_sf"/>
</dbReference>
<dbReference type="PATRIC" id="fig|1473.5.peg.1679"/>
<evidence type="ECO:0000313" key="3">
    <source>
        <dbReference type="Proteomes" id="UP000036780"/>
    </source>
</evidence>
<dbReference type="SUPFAM" id="SSF55718">
    <property type="entry name" value="SCP-like"/>
    <property type="match status" value="1"/>
</dbReference>
<dbReference type="Gene3D" id="3.30.1050.10">
    <property type="entry name" value="SCP2 sterol-binding domain"/>
    <property type="match status" value="1"/>
</dbReference>
<dbReference type="GeneID" id="66871172"/>
<dbReference type="RefSeq" id="WP_050352312.1">
    <property type="nucleotide sequence ID" value="NZ_CP073011.1"/>
</dbReference>
<dbReference type="Proteomes" id="UP000036780">
    <property type="component" value="Unassembled WGS sequence"/>
</dbReference>
<evidence type="ECO:0000313" key="2">
    <source>
        <dbReference type="EMBL" id="KNE19757.1"/>
    </source>
</evidence>
<dbReference type="InterPro" id="IPR003033">
    <property type="entry name" value="SCP2_sterol-bd_dom"/>
</dbReference>
<dbReference type="OrthoDB" id="9804656at2"/>
<keyword evidence="3" id="KW-1185">Reference proteome</keyword>
<dbReference type="AlphaFoldDB" id="A0A0L0QMD0"/>
<dbReference type="PANTHER" id="PTHR10094">
    <property type="entry name" value="STEROL CARRIER PROTEIN 2 SCP-2 FAMILY PROTEIN"/>
    <property type="match status" value="1"/>
</dbReference>
<gene>
    <name evidence="2" type="ORF">AFK71_15100</name>
</gene>
<dbReference type="GO" id="GO:0005829">
    <property type="term" value="C:cytosol"/>
    <property type="evidence" value="ECO:0007669"/>
    <property type="project" value="TreeGrafter"/>
</dbReference>
<protein>
    <recommendedName>
        <fullName evidence="1">SCP2 domain-containing protein</fullName>
    </recommendedName>
</protein>
<accession>A0A0L0QMD0</accession>